<feature type="binding site" evidence="16">
    <location>
        <position position="937"/>
    </location>
    <ligand>
        <name>ATP</name>
        <dbReference type="ChEBI" id="CHEBI:30616"/>
    </ligand>
</feature>
<comment type="cofactor">
    <cofactor evidence="17">
        <name>Mg(2+)</name>
        <dbReference type="ChEBI" id="CHEBI:18420"/>
    </cofactor>
</comment>
<dbReference type="PANTHER" id="PTHR24092">
    <property type="entry name" value="PROBABLE PHOSPHOLIPID-TRANSPORTING ATPASE"/>
    <property type="match status" value="1"/>
</dbReference>
<dbReference type="PRINTS" id="PR00119">
    <property type="entry name" value="CATATPASE"/>
</dbReference>
<feature type="binding site" evidence="16">
    <location>
        <position position="1057"/>
    </location>
    <ligand>
        <name>ATP</name>
        <dbReference type="ChEBI" id="CHEBI:30616"/>
    </ligand>
</feature>
<comment type="subcellular location">
    <subcellularLocation>
        <location evidence="1">Endomembrane system</location>
        <topology evidence="1">Multi-pass membrane protein</topology>
    </subcellularLocation>
</comment>
<dbReference type="OrthoDB" id="377733at2759"/>
<dbReference type="Gene3D" id="3.40.1110.10">
    <property type="entry name" value="Calcium-transporting ATPase, cytoplasmic domain N"/>
    <property type="match status" value="1"/>
</dbReference>
<dbReference type="SFLD" id="SFLDF00027">
    <property type="entry name" value="p-type_atpase"/>
    <property type="match status" value="1"/>
</dbReference>
<dbReference type="SUPFAM" id="SSF81653">
    <property type="entry name" value="Calcium ATPase, transduction domain A"/>
    <property type="match status" value="1"/>
</dbReference>
<evidence type="ECO:0000256" key="2">
    <source>
        <dbReference type="ARBA" id="ARBA00008109"/>
    </source>
</evidence>
<feature type="compositionally biased region" description="Basic and acidic residues" evidence="18">
    <location>
        <begin position="2091"/>
        <end position="2121"/>
    </location>
</feature>
<comment type="catalytic activity">
    <reaction evidence="13">
        <text>ATP + H2O + phospholipidSide 1 = ADP + phosphate + phospholipidSide 2.</text>
        <dbReference type="EC" id="7.6.2.1"/>
    </reaction>
</comment>
<dbReference type="InterPro" id="IPR022712">
    <property type="entry name" value="Beta_Casp"/>
</dbReference>
<accession>A0A9P7VDG1</accession>
<sequence>MRDDSSSDPSPEMSEKDAVNNSPPLSTIKGHSDSEKDSLSKKATSIEKYTIEDLYHAYHNPPNWKAKWMLRFYKSGWALMPTYLQDIYNKVPRYVYVNFDVPEIYKDPQGGHLLINYPRNKIRTTKYTPMSFLPKNLMFQFSNVANVYFLMLIILGAFSIFGVDSPGLAAVPLIVIVCITALKDIIEDYQRGNSDSELNNYPVHLLVGMHNPNVEADYVNTWRRFKKGCTRATNATFRGLYKASLYVFGSKKAKVEYVREQHQLEANELRRVSTVHSEYTYNSGEYENPGSAPRLSLGSYRRKSTQGRRSKERLPFSQPHPNSILNPQVIASESGGYSVFKSRNWKNINVGDFIRIRANEEVPADVILLLTSEPEGNCHIETKNLDGETNLKSKSVLQCGGATNLKHSRDLGNTKFWIECDAPNKSLYAFKGTIHYENYDSKGTLINPDEKEAITNNNVLLRGSTLRNTKWVIGVVVYTGAETKIMLNSGITPTKASKISRELNISVFINFALLFVMCFASGLINGLYYNEKHVSRIYFDFKPYASTSAANGIIAFFVALIIYQSLVPISLYVSIEIIKTLQAFFIFSDLKMYYEKLNFPCIPKAWNISDDLGQIEYIFSDKTGTLTQNVMEFKKCTIAGKLYGLAYTEAKQGLDKRMGKDVIEELKKWSLKMAEDKSQMIENLKLYSHNDQLVPEKITFLSNEFVKDTILEPKDKKRKFENERFMLALALCHTVVTEEDPENPHLRQFKAESPDEAALVSAAHDIGIVFTQRMRKSLILTVYGEKREYELLSIIQFTSARKKMSCIVKTPENKILLICKGADSAIFLILDPRLNNQDTLSKTALHLEDYAQEGLRTLCIAQKEMDLATYENWNARYKEAESLIDDSRDEILANLEAEIEQGLILLGGTAIEDRLQDGVPDSISILGKAGIKLWVLTGDRVETAINIGFSCNLLESNMKLLVVRPEDDNPDNFEYIDHMLTTQLKDNFGINASDSATIEALIEEAREDHSTPTSNHALIIDGAALTLIFDTEHEHSQDIQSKFLLLGKQCKSVLCCRVSPAQKAFVVKMVKNSLKVMTLAIGDGANDVAMIQAANVGVGIAGEEGRQAVMSSDYAIGQFRYLTRLLLVHGRWSYKRLAEMVPCFFYKNVVFTLTCMWYGIYNNFDGSYLYEYTFLMFYNLAFTSLPVIFLAVLDQDVSDSVSLLVPQLYRSGILGEEWTQYKFVWYMFDGLYQSVVAFWFPYLVFYRSFPNPQGLPIDHRFWVGVVATVVSVTSCNLYVLLQQYRWDWLTLLINFISSALVFFWAGVWSASTTSGEFYKAAPQVFGTLACWCVFFVGISVCILPRFTYDFLKINFFPRDIDIIRELVKKGYYDDYPQGYDPTNAEDVERHRLVVELTKRDPSFLDKLEKEVEHQRAAAEHDGGDELPKSQEQQHHHNNPFSNTIGSIKRKITITSPGGSRRGTVSGRSRKNTISESFRYPVDINLLREQMIRQGEYNSSRHSMDRVSTTHEVPGLTQAESLIRLHTRNNGSSSCRASLLCFDHDVKILADPCWNGQNVNDLNFFEDHLREINFILLSHSTPDFIGAYVLLCIRFPNLMATIPVYATLPVNQLGRVSTVELYRANGLLGPVQTAMLEIDDVDQSFDKVHTLKYFQSVSLLENTLNITPYNAGHSLGGAFWFITKRLERIIYAPTWNHSKDSFLNGASFLSSSTGSPLSQLMRPTALITYTDLGSDSSHKQRTDKFLALVSSTLSNGGAVLLPTSLSGRFLELLHLIDQHLESSPIPVYFVSYSGTKVLVYATSLLEWMASQLVKEWEEASMFSNTSTNRNNFPFDPSKVDLLDDPLELLNVPGPKVVFTAGVDMNAGDMSASVLKYLCEDERTTIILTEKSHFGGGGANLGAKLYSEWYKLALKIGNGKAEEGILVGIKQITSLENSFFEEPLTGQDLEKFKEHIHNHRKQKYLAKVRDRKNKSLLNADTLSDSSDDDDDDEGGNSTDDDIPLQVVTASVLTAPPNSMIGADDFRALEIYDAELIKQTIESNKPLDLVITHKMKPKQAMFPFFPTTHKQKFDDYGEVIDIKDFQRIEDNTNGKLIQESKKRFERRSGQANGKQDKGDSDDKQQQQNQLQTKLTPQEVLNNQLLEKFLDPLANPKRRIILGKDNKHPAQQISFRCRLSYVDMSGVVDIRSLMFIISLLKPYNVLVLPDFTKTAASPQGNDGFKLVLDSFQTNDEKMSSNELAANTTALSLSNIRSSLATSGKVGGSGSKVVVTGVEVNVPVKIGDDSEDGVFRFNNFELKLDDKILENLEWQTIDGDYRVSKVYGMLEIRNPLANEQQPSTKKHKPNGISKYLNSNTEFALKYIPQEEMERRHRTFFNGEESGSLITPKLAIGNIRLPELKKRLISKGLKAEFKSEGTLVVNDTIAVRKVSYSGIEGDDTGDIVIDGTGGVLYYQVRNCIKEMLAYVF</sequence>
<dbReference type="SUPFAM" id="SSF81665">
    <property type="entry name" value="Calcium ATPase, transmembrane domain M"/>
    <property type="match status" value="1"/>
</dbReference>
<dbReference type="InterPro" id="IPR023298">
    <property type="entry name" value="ATPase_P-typ_TM_dom_sf"/>
</dbReference>
<feature type="binding site" evidence="16">
    <location>
        <position position="756"/>
    </location>
    <ligand>
        <name>ATP</name>
        <dbReference type="ChEBI" id="CHEBI:30616"/>
    </ligand>
</feature>
<feature type="binding site" evidence="17">
    <location>
        <position position="623"/>
    </location>
    <ligand>
        <name>Mg(2+)</name>
        <dbReference type="ChEBI" id="CHEBI:18420"/>
    </ligand>
</feature>
<proteinExistence type="inferred from homology"/>
<feature type="transmembrane region" description="Helical" evidence="19">
    <location>
        <begin position="1172"/>
        <end position="1193"/>
    </location>
</feature>
<evidence type="ECO:0000256" key="5">
    <source>
        <dbReference type="ARBA" id="ARBA00022692"/>
    </source>
</evidence>
<feature type="compositionally biased region" description="Basic and acidic residues" evidence="18">
    <location>
        <begin position="30"/>
        <end position="39"/>
    </location>
</feature>
<evidence type="ECO:0000256" key="6">
    <source>
        <dbReference type="ARBA" id="ARBA00022723"/>
    </source>
</evidence>
<keyword evidence="10" id="KW-1278">Translocase</keyword>
<dbReference type="NCBIfam" id="TIGR01494">
    <property type="entry name" value="ATPase_P-type"/>
    <property type="match status" value="1"/>
</dbReference>
<dbReference type="GO" id="GO:0000287">
    <property type="term" value="F:magnesium ion binding"/>
    <property type="evidence" value="ECO:0007669"/>
    <property type="project" value="InterPro"/>
</dbReference>
<dbReference type="InterPro" id="IPR001279">
    <property type="entry name" value="Metallo-B-lactamas"/>
</dbReference>
<feature type="region of interest" description="Disordered" evidence="18">
    <location>
        <begin position="2091"/>
        <end position="2133"/>
    </location>
</feature>
<feature type="binding site" evidence="16">
    <location>
        <position position="856"/>
    </location>
    <ligand>
        <name>ATP</name>
        <dbReference type="ChEBI" id="CHEBI:30616"/>
    </ligand>
</feature>
<feature type="compositionally biased region" description="Low complexity" evidence="18">
    <location>
        <begin position="2122"/>
        <end position="2132"/>
    </location>
</feature>
<dbReference type="InterPro" id="IPR035639">
    <property type="entry name" value="CPSF2_MBL"/>
</dbReference>
<feature type="binding site" evidence="16">
    <location>
        <position position="1086"/>
    </location>
    <ligand>
        <name>ATP</name>
        <dbReference type="ChEBI" id="CHEBI:30616"/>
    </ligand>
</feature>
<feature type="binding site" evidence="16">
    <location>
        <position position="938"/>
    </location>
    <ligand>
        <name>ATP</name>
        <dbReference type="ChEBI" id="CHEBI:30616"/>
    </ligand>
</feature>
<feature type="transmembrane region" description="Helical" evidence="19">
    <location>
        <begin position="1141"/>
        <end position="1160"/>
    </location>
</feature>
<protein>
    <recommendedName>
        <fullName evidence="3">P-type phospholipid transporter</fullName>
        <ecNumber evidence="3">7.6.2.1</ecNumber>
    </recommendedName>
</protein>
<feature type="binding site" evidence="17">
    <location>
        <position position="1087"/>
    </location>
    <ligand>
        <name>Mg(2+)</name>
        <dbReference type="ChEBI" id="CHEBI:18420"/>
    </ligand>
</feature>
<comment type="similarity">
    <text evidence="2">Belongs to the cation transport ATPase (P-type) (TC 3.A.3) family. Type IV subfamily.</text>
</comment>
<keyword evidence="8 16" id="KW-0067">ATP-binding</keyword>
<feature type="binding site" evidence="16">
    <location>
        <position position="622"/>
    </location>
    <ligand>
        <name>ATP</name>
        <dbReference type="ChEBI" id="CHEBI:30616"/>
    </ligand>
</feature>
<dbReference type="NCBIfam" id="TIGR01652">
    <property type="entry name" value="ATPase-Plipid"/>
    <property type="match status" value="1"/>
</dbReference>
<evidence type="ECO:0000256" key="8">
    <source>
        <dbReference type="ARBA" id="ARBA00022840"/>
    </source>
</evidence>
<evidence type="ECO:0000256" key="14">
    <source>
        <dbReference type="ARBA" id="ARBA00049128"/>
    </source>
</evidence>
<dbReference type="GeneID" id="66117194"/>
<dbReference type="InterPro" id="IPR032631">
    <property type="entry name" value="P-type_ATPase_N"/>
</dbReference>
<evidence type="ECO:0000256" key="7">
    <source>
        <dbReference type="ARBA" id="ARBA00022741"/>
    </source>
</evidence>
<feature type="compositionally biased region" description="Basic and acidic residues" evidence="18">
    <location>
        <begin position="1410"/>
        <end position="1434"/>
    </location>
</feature>
<feature type="binding site" evidence="16">
    <location>
        <position position="797"/>
    </location>
    <ligand>
        <name>ATP</name>
        <dbReference type="ChEBI" id="CHEBI:30616"/>
    </ligand>
</feature>
<feature type="active site" description="4-aspartylphosphate intermediate" evidence="15">
    <location>
        <position position="621"/>
    </location>
</feature>
<dbReference type="Pfam" id="PF13299">
    <property type="entry name" value="CPSF100_C"/>
    <property type="match status" value="1"/>
</dbReference>
<dbReference type="GO" id="GO:0005634">
    <property type="term" value="C:nucleus"/>
    <property type="evidence" value="ECO:0007669"/>
    <property type="project" value="UniProtKB-ARBA"/>
</dbReference>
<feature type="compositionally biased region" description="Basic residues" evidence="18">
    <location>
        <begin position="300"/>
        <end position="311"/>
    </location>
</feature>
<evidence type="ECO:0000259" key="20">
    <source>
        <dbReference type="SMART" id="SM01027"/>
    </source>
</evidence>
<evidence type="ECO:0000256" key="19">
    <source>
        <dbReference type="SAM" id="Phobius"/>
    </source>
</evidence>
<dbReference type="SUPFAM" id="SSF56784">
    <property type="entry name" value="HAD-like"/>
    <property type="match status" value="1"/>
</dbReference>
<dbReference type="GO" id="GO:0140346">
    <property type="term" value="F:phosphatidylserine flippase activity"/>
    <property type="evidence" value="ECO:0007669"/>
    <property type="project" value="UniProtKB-ARBA"/>
</dbReference>
<dbReference type="Pfam" id="PF16661">
    <property type="entry name" value="Lactamase_B_6"/>
    <property type="match status" value="1"/>
</dbReference>
<feature type="binding site" evidence="17">
    <location>
        <position position="621"/>
    </location>
    <ligand>
        <name>Mg(2+)</name>
        <dbReference type="ChEBI" id="CHEBI:18420"/>
    </ligand>
</feature>
<dbReference type="Pfam" id="PF10996">
    <property type="entry name" value="Beta-Casp"/>
    <property type="match status" value="1"/>
</dbReference>
<keyword evidence="7 16" id="KW-0547">Nucleotide-binding</keyword>
<dbReference type="FunFam" id="3.40.50.1000:FF:000014">
    <property type="entry name" value="Phospholipid-transporting ATPase"/>
    <property type="match status" value="1"/>
</dbReference>
<evidence type="ECO:0000256" key="10">
    <source>
        <dbReference type="ARBA" id="ARBA00022967"/>
    </source>
</evidence>
<dbReference type="InterPro" id="IPR001757">
    <property type="entry name" value="P_typ_ATPase"/>
</dbReference>
<feature type="binding site" evidence="16">
    <location>
        <position position="939"/>
    </location>
    <ligand>
        <name>ATP</name>
        <dbReference type="ChEBI" id="CHEBI:30616"/>
    </ligand>
</feature>
<dbReference type="EC" id="7.6.2.1" evidence="3"/>
<dbReference type="Gene3D" id="2.70.150.10">
    <property type="entry name" value="Calcium-transporting ATPase, cytoplasmic transduction domain A"/>
    <property type="match status" value="1"/>
</dbReference>
<dbReference type="InterPro" id="IPR023214">
    <property type="entry name" value="HAD_sf"/>
</dbReference>
<evidence type="ECO:0000256" key="17">
    <source>
        <dbReference type="PIRSR" id="PIRSR606539-3"/>
    </source>
</evidence>
<evidence type="ECO:0000256" key="12">
    <source>
        <dbReference type="ARBA" id="ARBA00023136"/>
    </source>
</evidence>
<feature type="binding site" evidence="16">
    <location>
        <position position="621"/>
    </location>
    <ligand>
        <name>ATP</name>
        <dbReference type="ChEBI" id="CHEBI:30616"/>
    </ligand>
</feature>
<feature type="transmembrane region" description="Helical" evidence="19">
    <location>
        <begin position="1320"/>
        <end position="1343"/>
    </location>
</feature>
<dbReference type="Pfam" id="PF16209">
    <property type="entry name" value="PhoLip_ATPase_N"/>
    <property type="match status" value="1"/>
</dbReference>
<name>A0A9P7VDG1_9ASCO</name>
<feature type="binding site" evidence="17">
    <location>
        <position position="1083"/>
    </location>
    <ligand>
        <name>Mg(2+)</name>
        <dbReference type="ChEBI" id="CHEBI:18420"/>
    </ligand>
</feature>
<feature type="domain" description="Beta-Casp" evidence="20">
    <location>
        <begin position="1768"/>
        <end position="1903"/>
    </location>
</feature>
<evidence type="ECO:0000256" key="16">
    <source>
        <dbReference type="PIRSR" id="PIRSR606539-2"/>
    </source>
</evidence>
<dbReference type="Gene3D" id="3.60.15.10">
    <property type="entry name" value="Ribonuclease Z/Hydroxyacylglutathione hydrolase-like"/>
    <property type="match status" value="1"/>
</dbReference>
<feature type="transmembrane region" description="Helical" evidence="19">
    <location>
        <begin position="507"/>
        <end position="529"/>
    </location>
</feature>
<dbReference type="InterPro" id="IPR036412">
    <property type="entry name" value="HAD-like_sf"/>
</dbReference>
<dbReference type="InterPro" id="IPR032630">
    <property type="entry name" value="P_typ_ATPase_c"/>
</dbReference>
<feature type="transmembrane region" description="Helical" evidence="19">
    <location>
        <begin position="1261"/>
        <end position="1281"/>
    </location>
</feature>
<dbReference type="InterPro" id="IPR006539">
    <property type="entry name" value="P-type_ATPase_IV"/>
</dbReference>
<feature type="binding site" evidence="16">
    <location>
        <position position="623"/>
    </location>
    <ligand>
        <name>ATP</name>
        <dbReference type="ChEBI" id="CHEBI:30616"/>
    </ligand>
</feature>
<comment type="caution">
    <text evidence="21">The sequence shown here is derived from an EMBL/GenBank/DDBJ whole genome shotgun (WGS) entry which is preliminary data.</text>
</comment>
<dbReference type="InterPro" id="IPR036866">
    <property type="entry name" value="RibonucZ/Hydroxyglut_hydro"/>
</dbReference>
<keyword evidence="12 19" id="KW-0472">Membrane</keyword>
<keyword evidence="6 17" id="KW-0479">Metal-binding</keyword>
<feature type="transmembrane region" description="Helical" evidence="19">
    <location>
        <begin position="1288"/>
        <end position="1308"/>
    </location>
</feature>
<dbReference type="Gene3D" id="3.40.50.1000">
    <property type="entry name" value="HAD superfamily/HAD-like"/>
    <property type="match status" value="1"/>
</dbReference>
<dbReference type="SFLD" id="SFLDG00002">
    <property type="entry name" value="C1.7:_P-type_atpase_like"/>
    <property type="match status" value="1"/>
</dbReference>
<dbReference type="PANTHER" id="PTHR24092:SF180">
    <property type="entry name" value="PHOSPHOLIPID-TRANSPORTING ATPASE DNF1-RELATED"/>
    <property type="match status" value="1"/>
</dbReference>
<evidence type="ECO:0000256" key="13">
    <source>
        <dbReference type="ARBA" id="ARBA00034036"/>
    </source>
</evidence>
<feature type="transmembrane region" description="Helical" evidence="19">
    <location>
        <begin position="167"/>
        <end position="186"/>
    </location>
</feature>
<dbReference type="CDD" id="cd02073">
    <property type="entry name" value="P-type_ATPase_APLT_Dnf-like"/>
    <property type="match status" value="1"/>
</dbReference>
<feature type="region of interest" description="Disordered" evidence="18">
    <location>
        <begin position="1410"/>
        <end position="1471"/>
    </location>
</feature>
<dbReference type="Pfam" id="PF13246">
    <property type="entry name" value="Cation_ATPase"/>
    <property type="match status" value="1"/>
</dbReference>
<dbReference type="InterPro" id="IPR025069">
    <property type="entry name" value="Cpsf2_C"/>
</dbReference>
<feature type="transmembrane region" description="Helical" evidence="19">
    <location>
        <begin position="549"/>
        <end position="573"/>
    </location>
</feature>
<evidence type="ECO:0000256" key="3">
    <source>
        <dbReference type="ARBA" id="ARBA00012189"/>
    </source>
</evidence>
<dbReference type="GO" id="GO:0016887">
    <property type="term" value="F:ATP hydrolysis activity"/>
    <property type="evidence" value="ECO:0007669"/>
    <property type="project" value="InterPro"/>
</dbReference>
<dbReference type="SUPFAM" id="SSF56281">
    <property type="entry name" value="Metallo-hydrolase/oxidoreductase"/>
    <property type="match status" value="1"/>
</dbReference>
<dbReference type="InterPro" id="IPR018303">
    <property type="entry name" value="ATPase_P-typ_P_site"/>
</dbReference>
<dbReference type="SMART" id="SM01027">
    <property type="entry name" value="Beta-Casp"/>
    <property type="match status" value="1"/>
</dbReference>
<evidence type="ECO:0000256" key="1">
    <source>
        <dbReference type="ARBA" id="ARBA00004127"/>
    </source>
</evidence>
<evidence type="ECO:0000256" key="4">
    <source>
        <dbReference type="ARBA" id="ARBA00022448"/>
    </source>
</evidence>
<evidence type="ECO:0000256" key="11">
    <source>
        <dbReference type="ARBA" id="ARBA00022989"/>
    </source>
</evidence>
<dbReference type="PROSITE" id="PS00154">
    <property type="entry name" value="ATPASE_E1_E2"/>
    <property type="match status" value="1"/>
</dbReference>
<feature type="region of interest" description="Disordered" evidence="18">
    <location>
        <begin position="1975"/>
        <end position="1999"/>
    </location>
</feature>
<evidence type="ECO:0000313" key="21">
    <source>
        <dbReference type="EMBL" id="KAG7195294.1"/>
    </source>
</evidence>
<reference evidence="21" key="1">
    <citation type="submission" date="2021-03" db="EMBL/GenBank/DDBJ databases">
        <authorList>
            <person name="Palmer J.M."/>
        </authorList>
    </citation>
    <scope>NUCLEOTIDE SEQUENCE</scope>
    <source>
        <strain evidence="21">ARV_011</strain>
    </source>
</reference>
<feature type="binding site" evidence="16">
    <location>
        <position position="1063"/>
    </location>
    <ligand>
        <name>ATP</name>
        <dbReference type="ChEBI" id="CHEBI:30616"/>
    </ligand>
</feature>
<keyword evidence="22" id="KW-1185">Reference proteome</keyword>
<dbReference type="SUPFAM" id="SSF81660">
    <property type="entry name" value="Metal cation-transporting ATPase, ATP-binding domain N"/>
    <property type="match status" value="1"/>
</dbReference>
<feature type="region of interest" description="Disordered" evidence="18">
    <location>
        <begin position="281"/>
        <end position="323"/>
    </location>
</feature>
<feature type="transmembrane region" description="Helical" evidence="19">
    <location>
        <begin position="137"/>
        <end position="161"/>
    </location>
</feature>
<feature type="binding site" evidence="16">
    <location>
        <position position="1087"/>
    </location>
    <ligand>
        <name>ATP</name>
        <dbReference type="ChEBI" id="CHEBI:30616"/>
    </ligand>
</feature>
<evidence type="ECO:0000256" key="9">
    <source>
        <dbReference type="ARBA" id="ARBA00022842"/>
    </source>
</evidence>
<dbReference type="FunFam" id="3.40.50.1000:FF:000001">
    <property type="entry name" value="Phospholipid-transporting ATPase IC"/>
    <property type="match status" value="1"/>
</dbReference>
<dbReference type="InterPro" id="IPR023299">
    <property type="entry name" value="ATPase_P-typ_cyto_dom_N"/>
</dbReference>
<dbReference type="Gene3D" id="3.40.50.10890">
    <property type="match status" value="1"/>
</dbReference>
<dbReference type="InterPro" id="IPR008250">
    <property type="entry name" value="ATPase_P-typ_transduc_dom_A_sf"/>
</dbReference>
<evidence type="ECO:0000256" key="18">
    <source>
        <dbReference type="SAM" id="MobiDB-lite"/>
    </source>
</evidence>
<dbReference type="InterPro" id="IPR044492">
    <property type="entry name" value="P_typ_ATPase_HD_dom"/>
</dbReference>
<evidence type="ECO:0000313" key="22">
    <source>
        <dbReference type="Proteomes" id="UP000790833"/>
    </source>
</evidence>
<dbReference type="Proteomes" id="UP000790833">
    <property type="component" value="Unassembled WGS sequence"/>
</dbReference>
<dbReference type="GO" id="GO:0012505">
    <property type="term" value="C:endomembrane system"/>
    <property type="evidence" value="ECO:0007669"/>
    <property type="project" value="UniProtKB-SubCell"/>
</dbReference>
<feature type="transmembrane region" description="Helical" evidence="19">
    <location>
        <begin position="1230"/>
        <end position="1249"/>
    </location>
</feature>
<keyword evidence="11 19" id="KW-1133">Transmembrane helix</keyword>
<dbReference type="RefSeq" id="XP_043050841.1">
    <property type="nucleotide sequence ID" value="XM_043194517.1"/>
</dbReference>
<dbReference type="Pfam" id="PF16212">
    <property type="entry name" value="PhoLip_ATPase_C"/>
    <property type="match status" value="1"/>
</dbReference>
<dbReference type="SFLD" id="SFLDS00003">
    <property type="entry name" value="Haloacid_Dehalogenase"/>
    <property type="match status" value="1"/>
</dbReference>
<gene>
    <name evidence="21" type="ORF">KQ657_003820</name>
</gene>
<dbReference type="GO" id="GO:0005524">
    <property type="term" value="F:ATP binding"/>
    <property type="evidence" value="ECO:0007669"/>
    <property type="project" value="UniProtKB-KW"/>
</dbReference>
<comment type="catalytic activity">
    <reaction evidence="14">
        <text>a 1,2-diacyl-sn-glycero-3-phosphoethanolamine(out) + ATP + H2O = a 1,2-diacyl-sn-glycero-3-phosphoethanolamine(in) + ADP + phosphate + H(+)</text>
        <dbReference type="Rhea" id="RHEA:66132"/>
        <dbReference type="ChEBI" id="CHEBI:15377"/>
        <dbReference type="ChEBI" id="CHEBI:15378"/>
        <dbReference type="ChEBI" id="CHEBI:30616"/>
        <dbReference type="ChEBI" id="CHEBI:43474"/>
        <dbReference type="ChEBI" id="CHEBI:64612"/>
        <dbReference type="ChEBI" id="CHEBI:456216"/>
    </reaction>
    <physiologicalReaction direction="left-to-right" evidence="14">
        <dbReference type="Rhea" id="RHEA:66133"/>
    </physiologicalReaction>
</comment>
<dbReference type="EMBL" id="JAHMUF010000004">
    <property type="protein sequence ID" value="KAG7195294.1"/>
    <property type="molecule type" value="Genomic_DNA"/>
</dbReference>
<feature type="compositionally biased region" description="Low complexity" evidence="18">
    <location>
        <begin position="1455"/>
        <end position="1466"/>
    </location>
</feature>
<feature type="binding site" evidence="16">
    <location>
        <position position="820"/>
    </location>
    <ligand>
        <name>ATP</name>
        <dbReference type="ChEBI" id="CHEBI:30616"/>
    </ligand>
</feature>
<dbReference type="CDD" id="cd16293">
    <property type="entry name" value="CPSF2-like_MBL-fold"/>
    <property type="match status" value="1"/>
</dbReference>
<feature type="region of interest" description="Disordered" evidence="18">
    <location>
        <begin position="1"/>
        <end position="39"/>
    </location>
</feature>
<evidence type="ECO:0000256" key="15">
    <source>
        <dbReference type="PIRSR" id="PIRSR606539-1"/>
    </source>
</evidence>
<dbReference type="GO" id="GO:0005886">
    <property type="term" value="C:plasma membrane"/>
    <property type="evidence" value="ECO:0007669"/>
    <property type="project" value="TreeGrafter"/>
</dbReference>
<keyword evidence="5 19" id="KW-0812">Transmembrane</keyword>
<keyword evidence="4" id="KW-0813">Transport</keyword>
<feature type="compositionally biased region" description="Acidic residues" evidence="18">
    <location>
        <begin position="1983"/>
        <end position="1999"/>
    </location>
</feature>
<keyword evidence="9 17" id="KW-0460">Magnesium</keyword>
<organism evidence="21 22">
    <name type="scientific">Scheffersomyces spartinae</name>
    <dbReference type="NCBI Taxonomy" id="45513"/>
    <lineage>
        <taxon>Eukaryota</taxon>
        <taxon>Fungi</taxon>
        <taxon>Dikarya</taxon>
        <taxon>Ascomycota</taxon>
        <taxon>Saccharomycotina</taxon>
        <taxon>Pichiomycetes</taxon>
        <taxon>Debaryomycetaceae</taxon>
        <taxon>Scheffersomyces</taxon>
    </lineage>
</organism>